<dbReference type="RefSeq" id="WP_130347481.1">
    <property type="nucleotide sequence ID" value="NZ_SGWQ01000010.1"/>
</dbReference>
<dbReference type="InterPro" id="IPR058663">
    <property type="entry name" value="PucR-like_N"/>
</dbReference>
<evidence type="ECO:0000259" key="2">
    <source>
        <dbReference type="Pfam" id="PF13556"/>
    </source>
</evidence>
<name>A0A4Q7KIQ0_9PSEU</name>
<dbReference type="Pfam" id="PF25906">
    <property type="entry name" value="PucR-like_N"/>
    <property type="match status" value="1"/>
</dbReference>
<dbReference type="Proteomes" id="UP000294257">
    <property type="component" value="Unassembled WGS sequence"/>
</dbReference>
<dbReference type="InterPro" id="IPR025736">
    <property type="entry name" value="PucR_C-HTH_dom"/>
</dbReference>
<evidence type="ECO:0000313" key="5">
    <source>
        <dbReference type="Proteomes" id="UP000294257"/>
    </source>
</evidence>
<dbReference type="PANTHER" id="PTHR33744">
    <property type="entry name" value="CARBOHYDRATE DIACID REGULATOR"/>
    <property type="match status" value="1"/>
</dbReference>
<dbReference type="InterPro" id="IPR042070">
    <property type="entry name" value="PucR_C-HTH_sf"/>
</dbReference>
<evidence type="ECO:0000259" key="3">
    <source>
        <dbReference type="Pfam" id="PF25906"/>
    </source>
</evidence>
<evidence type="ECO:0000313" key="4">
    <source>
        <dbReference type="EMBL" id="RZS34095.1"/>
    </source>
</evidence>
<dbReference type="AlphaFoldDB" id="A0A4Q7KIQ0"/>
<dbReference type="Pfam" id="PF13556">
    <property type="entry name" value="HTH_30"/>
    <property type="match status" value="1"/>
</dbReference>
<dbReference type="InterPro" id="IPR051448">
    <property type="entry name" value="CdaR-like_regulators"/>
</dbReference>
<accession>A0A4Q7KIQ0</accession>
<dbReference type="OrthoDB" id="5243741at2"/>
<dbReference type="PANTHER" id="PTHR33744:SF1">
    <property type="entry name" value="DNA-BINDING TRANSCRIPTIONAL ACTIVATOR ADER"/>
    <property type="match status" value="1"/>
</dbReference>
<feature type="compositionally biased region" description="Low complexity" evidence="1">
    <location>
        <begin position="19"/>
        <end position="34"/>
    </location>
</feature>
<feature type="region of interest" description="Disordered" evidence="1">
    <location>
        <begin position="1"/>
        <end position="35"/>
    </location>
</feature>
<dbReference type="EMBL" id="SGWQ01000010">
    <property type="protein sequence ID" value="RZS34095.1"/>
    <property type="molecule type" value="Genomic_DNA"/>
</dbReference>
<gene>
    <name evidence="4" type="ORF">EV193_110245</name>
</gene>
<sequence length="430" mass="47191">MTTRRPGVTQLPEPRQRPARAPSRPTSARPPKAAQMSAARQVWSSIPNNLADRLRPLTKQLVTDAVNEIQKAVPVYAKPLEGKFREVLVGAVEMAIVKCFDNMSNPNAQDTDWKAVFRYSGRVEFLEGRTMDSLQTAVRVGARAVWRRVAATGKQLGIPNDALFVIADAIFAWVDEISTEAITGYTEAQAKASGARERRRRQLLKLLLAETPGAKQAIADLAGATDWPLPEHVAAIALECGEDPHDLPQTVFGPNVLVDLESAEPCLLIANPAEALDEIAAGLSGRHAVVGPTVPASEARRSLDCARRALTLVQRGVLPSEPVTWCADHLSTLALMSDEFLVSRLTERAMEPFIGLTVKQRDRLAATLLAWLETRGGVNEVAERLAIHPQTVRYRMHQIEKILGERLADPDERLSIEIALRARRLLEPAP</sequence>
<proteinExistence type="predicted"/>
<feature type="domain" description="PucR-like N-terminal" evidence="3">
    <location>
        <begin position="43"/>
        <end position="208"/>
    </location>
</feature>
<organism evidence="4 5">
    <name type="scientific">Herbihabitans rhizosphaerae</name>
    <dbReference type="NCBI Taxonomy" id="1872711"/>
    <lineage>
        <taxon>Bacteria</taxon>
        <taxon>Bacillati</taxon>
        <taxon>Actinomycetota</taxon>
        <taxon>Actinomycetes</taxon>
        <taxon>Pseudonocardiales</taxon>
        <taxon>Pseudonocardiaceae</taxon>
        <taxon>Herbihabitans</taxon>
    </lineage>
</organism>
<dbReference type="Gene3D" id="1.10.10.2840">
    <property type="entry name" value="PucR C-terminal helix-turn-helix domain"/>
    <property type="match status" value="1"/>
</dbReference>
<feature type="domain" description="PucR C-terminal helix-turn-helix" evidence="2">
    <location>
        <begin position="364"/>
        <end position="422"/>
    </location>
</feature>
<keyword evidence="5" id="KW-1185">Reference proteome</keyword>
<comment type="caution">
    <text evidence="4">The sequence shown here is derived from an EMBL/GenBank/DDBJ whole genome shotgun (WGS) entry which is preliminary data.</text>
</comment>
<reference evidence="4 5" key="1">
    <citation type="submission" date="2019-02" db="EMBL/GenBank/DDBJ databases">
        <title>Genomic Encyclopedia of Type Strains, Phase IV (KMG-IV): sequencing the most valuable type-strain genomes for metagenomic binning, comparative biology and taxonomic classification.</title>
        <authorList>
            <person name="Goeker M."/>
        </authorList>
    </citation>
    <scope>NUCLEOTIDE SEQUENCE [LARGE SCALE GENOMIC DNA]</scope>
    <source>
        <strain evidence="4 5">DSM 101727</strain>
    </source>
</reference>
<protein>
    <submittedName>
        <fullName evidence="4">PucR-like helix-turn-helix protein</fullName>
    </submittedName>
</protein>
<evidence type="ECO:0000256" key="1">
    <source>
        <dbReference type="SAM" id="MobiDB-lite"/>
    </source>
</evidence>